<sequence>MQIPIWDPSFLEPILAIGLLTIGFSVYHFVSISPKVKERFAKKYGEVRGNTKALWYFRYLGAMTIGVIPAIIMMVILDKTPADYGVTFKNHATSLYWILGLAAVIVPMNFFNSKKEKNLAFYPNVREKEWTKVMVAKNAFTWVSYLFGYELMFRGLLLFATVPLLGEWPAIVLNAALYALVHVPKNLEETIGAVPLGLLLCLITLTTGTIWVAFFVHITLALSNFFFSLRHHPDMKVI</sequence>
<keyword evidence="4" id="KW-1185">Reference proteome</keyword>
<dbReference type="EMBL" id="JSVA01000005">
    <property type="protein sequence ID" value="KOF03782.1"/>
    <property type="molecule type" value="Genomic_DNA"/>
</dbReference>
<evidence type="ECO:0000313" key="4">
    <source>
        <dbReference type="Proteomes" id="UP000036908"/>
    </source>
</evidence>
<dbReference type="GO" id="GO:0080120">
    <property type="term" value="P:CAAX-box protein maturation"/>
    <property type="evidence" value="ECO:0007669"/>
    <property type="project" value="UniProtKB-ARBA"/>
</dbReference>
<organism evidence="3 4">
    <name type="scientific">Roseivirga seohaensis subsp. aquiponti</name>
    <dbReference type="NCBI Taxonomy" id="1566026"/>
    <lineage>
        <taxon>Bacteria</taxon>
        <taxon>Pseudomonadati</taxon>
        <taxon>Bacteroidota</taxon>
        <taxon>Cytophagia</taxon>
        <taxon>Cytophagales</taxon>
        <taxon>Roseivirgaceae</taxon>
        <taxon>Roseivirga</taxon>
    </lineage>
</organism>
<evidence type="ECO:0000259" key="2">
    <source>
        <dbReference type="Pfam" id="PF02517"/>
    </source>
</evidence>
<feature type="transmembrane region" description="Helical" evidence="1">
    <location>
        <begin position="193"/>
        <end position="226"/>
    </location>
</feature>
<dbReference type="AlphaFoldDB" id="A0A0L8ANN1"/>
<keyword evidence="1" id="KW-0812">Transmembrane</keyword>
<dbReference type="RefSeq" id="WP_053222460.1">
    <property type="nucleotide sequence ID" value="NZ_JSVA01000005.1"/>
</dbReference>
<protein>
    <recommendedName>
        <fullName evidence="2">CAAX prenyl protease 2/Lysostaphin resistance protein A-like domain-containing protein</fullName>
    </recommendedName>
</protein>
<feature type="transmembrane region" description="Helical" evidence="1">
    <location>
        <begin position="156"/>
        <end position="181"/>
    </location>
</feature>
<gene>
    <name evidence="3" type="ORF">OB69_04250</name>
</gene>
<evidence type="ECO:0000313" key="3">
    <source>
        <dbReference type="EMBL" id="KOF03782.1"/>
    </source>
</evidence>
<dbReference type="Proteomes" id="UP000036908">
    <property type="component" value="Unassembled WGS sequence"/>
</dbReference>
<evidence type="ECO:0000256" key="1">
    <source>
        <dbReference type="SAM" id="Phobius"/>
    </source>
</evidence>
<feature type="transmembrane region" description="Helical" evidence="1">
    <location>
        <begin position="14"/>
        <end position="32"/>
    </location>
</feature>
<feature type="domain" description="CAAX prenyl protease 2/Lysostaphin resistance protein A-like" evidence="2">
    <location>
        <begin position="142"/>
        <end position="220"/>
    </location>
</feature>
<comment type="caution">
    <text evidence="3">The sequence shown here is derived from an EMBL/GenBank/DDBJ whole genome shotgun (WGS) entry which is preliminary data.</text>
</comment>
<dbReference type="Pfam" id="PF02517">
    <property type="entry name" value="Rce1-like"/>
    <property type="match status" value="1"/>
</dbReference>
<reference evidence="4" key="1">
    <citation type="submission" date="2014-11" db="EMBL/GenBank/DDBJ databases">
        <title>Genome sequencing of Roseivirga sp. D-25.</title>
        <authorList>
            <person name="Selvaratnam C."/>
            <person name="Thevarajoo S."/>
            <person name="Goh K.M."/>
            <person name="Eee R."/>
            <person name="Chan K.-G."/>
            <person name="Chong C.S."/>
        </authorList>
    </citation>
    <scope>NUCLEOTIDE SEQUENCE [LARGE SCALE GENOMIC DNA]</scope>
    <source>
        <strain evidence="4">D-25</strain>
    </source>
</reference>
<keyword evidence="1" id="KW-1133">Transmembrane helix</keyword>
<dbReference type="GO" id="GO:0004175">
    <property type="term" value="F:endopeptidase activity"/>
    <property type="evidence" value="ECO:0007669"/>
    <property type="project" value="UniProtKB-ARBA"/>
</dbReference>
<feature type="transmembrane region" description="Helical" evidence="1">
    <location>
        <begin position="95"/>
        <end position="111"/>
    </location>
</feature>
<name>A0A0L8ANN1_9BACT</name>
<feature type="transmembrane region" description="Helical" evidence="1">
    <location>
        <begin position="53"/>
        <end position="75"/>
    </location>
</feature>
<accession>A0A0L8ANN1</accession>
<dbReference type="OrthoDB" id="978156at2"/>
<dbReference type="PATRIC" id="fig|1566026.4.peg.2676"/>
<dbReference type="InterPro" id="IPR003675">
    <property type="entry name" value="Rce1/LyrA-like_dom"/>
</dbReference>
<keyword evidence="1" id="KW-0472">Membrane</keyword>
<proteinExistence type="predicted"/>